<reference evidence="1 2" key="1">
    <citation type="submission" date="2023-11" db="EMBL/GenBank/DDBJ databases">
        <title>Draft genome of Azohydromonas lata strain H1 (DSM1123), a polyhydroxyalkanoate producer.</title>
        <authorList>
            <person name="Traversa D."/>
            <person name="D'Addabbo P."/>
            <person name="Pazzani C."/>
            <person name="Manzari C."/>
            <person name="Chiara M."/>
            <person name="Scrascia M."/>
        </authorList>
    </citation>
    <scope>NUCLEOTIDE SEQUENCE [LARGE SCALE GENOMIC DNA]</scope>
    <source>
        <strain evidence="1 2">H1</strain>
    </source>
</reference>
<accession>A0ABU5II71</accession>
<dbReference type="Proteomes" id="UP001293718">
    <property type="component" value="Unassembled WGS sequence"/>
</dbReference>
<comment type="caution">
    <text evidence="1">The sequence shown here is derived from an EMBL/GenBank/DDBJ whole genome shotgun (WGS) entry which is preliminary data.</text>
</comment>
<dbReference type="EMBL" id="JAXOJX010000030">
    <property type="protein sequence ID" value="MDZ5458484.1"/>
    <property type="molecule type" value="Genomic_DNA"/>
</dbReference>
<proteinExistence type="predicted"/>
<evidence type="ECO:0000313" key="1">
    <source>
        <dbReference type="EMBL" id="MDZ5458484.1"/>
    </source>
</evidence>
<name>A0ABU5II71_9BURK</name>
<evidence type="ECO:0000313" key="2">
    <source>
        <dbReference type="Proteomes" id="UP001293718"/>
    </source>
</evidence>
<keyword evidence="2" id="KW-1185">Reference proteome</keyword>
<gene>
    <name evidence="1" type="ORF">SM757_18050</name>
</gene>
<sequence length="87" mass="9807">MQSCGHNEDGVEAGVEEIFREVLMAPALTLEPQMVTGDHERWDSMANVEILLACEARWGIEFRFAEIDAIRSVGDLFSAIRVARSRR</sequence>
<dbReference type="InterPro" id="IPR036736">
    <property type="entry name" value="ACP-like_sf"/>
</dbReference>
<organism evidence="1 2">
    <name type="scientific">Azohydromonas lata</name>
    <dbReference type="NCBI Taxonomy" id="45677"/>
    <lineage>
        <taxon>Bacteria</taxon>
        <taxon>Pseudomonadati</taxon>
        <taxon>Pseudomonadota</taxon>
        <taxon>Betaproteobacteria</taxon>
        <taxon>Burkholderiales</taxon>
        <taxon>Sphaerotilaceae</taxon>
        <taxon>Azohydromonas</taxon>
    </lineage>
</organism>
<dbReference type="RefSeq" id="WP_322466553.1">
    <property type="nucleotide sequence ID" value="NZ_JAXOJX010000030.1"/>
</dbReference>
<dbReference type="SUPFAM" id="SSF47336">
    <property type="entry name" value="ACP-like"/>
    <property type="match status" value="1"/>
</dbReference>
<dbReference type="Gene3D" id="1.10.1200.10">
    <property type="entry name" value="ACP-like"/>
    <property type="match status" value="1"/>
</dbReference>
<protein>
    <submittedName>
        <fullName evidence="1">Acyl carrier protein</fullName>
    </submittedName>
</protein>